<organism evidence="2 3">
    <name type="scientific">Actinoplanes auranticolor</name>
    <dbReference type="NCBI Taxonomy" id="47988"/>
    <lineage>
        <taxon>Bacteria</taxon>
        <taxon>Bacillati</taxon>
        <taxon>Actinomycetota</taxon>
        <taxon>Actinomycetes</taxon>
        <taxon>Micromonosporales</taxon>
        <taxon>Micromonosporaceae</taxon>
        <taxon>Actinoplanes</taxon>
    </lineage>
</organism>
<dbReference type="InterPro" id="IPR036518">
    <property type="entry name" value="CobE/GbiG_C_sf"/>
</dbReference>
<evidence type="ECO:0000313" key="3">
    <source>
        <dbReference type="Proteomes" id="UP000681340"/>
    </source>
</evidence>
<gene>
    <name evidence="2" type="ORF">Aau02nite_83580</name>
</gene>
<keyword evidence="3" id="KW-1185">Reference proteome</keyword>
<dbReference type="Pfam" id="PF01890">
    <property type="entry name" value="CbiG_C"/>
    <property type="match status" value="1"/>
</dbReference>
<protein>
    <recommendedName>
        <fullName evidence="1">CobE/GbiG C-terminal domain-containing protein</fullName>
    </recommendedName>
</protein>
<dbReference type="SUPFAM" id="SSF159664">
    <property type="entry name" value="CobE/GbiG C-terminal domain-like"/>
    <property type="match status" value="1"/>
</dbReference>
<dbReference type="EMBL" id="BOQL01000078">
    <property type="protein sequence ID" value="GIM78985.1"/>
    <property type="molecule type" value="Genomic_DNA"/>
</dbReference>
<evidence type="ECO:0000313" key="2">
    <source>
        <dbReference type="EMBL" id="GIM78985.1"/>
    </source>
</evidence>
<dbReference type="AlphaFoldDB" id="A0A919VXZ3"/>
<dbReference type="PANTHER" id="PTHR37477:SF1">
    <property type="entry name" value="COBALT-PRECORRIN-5A HYDROLASE"/>
    <property type="match status" value="1"/>
</dbReference>
<evidence type="ECO:0000259" key="1">
    <source>
        <dbReference type="Pfam" id="PF01890"/>
    </source>
</evidence>
<dbReference type="Proteomes" id="UP000681340">
    <property type="component" value="Unassembled WGS sequence"/>
</dbReference>
<feature type="domain" description="CobE/GbiG C-terminal" evidence="1">
    <location>
        <begin position="14"/>
        <end position="131"/>
    </location>
</feature>
<accession>A0A919VXZ3</accession>
<dbReference type="PANTHER" id="PTHR37477">
    <property type="entry name" value="COBALT-PRECORRIN-5A HYDROLASE"/>
    <property type="match status" value="1"/>
</dbReference>
<comment type="caution">
    <text evidence="2">The sequence shown here is derived from an EMBL/GenBank/DDBJ whole genome shotgun (WGS) entry which is preliminary data.</text>
</comment>
<name>A0A919VXZ3_9ACTN</name>
<proteinExistence type="predicted"/>
<dbReference type="GO" id="GO:0009236">
    <property type="term" value="P:cobalamin biosynthetic process"/>
    <property type="evidence" value="ECO:0007669"/>
    <property type="project" value="InterPro"/>
</dbReference>
<sequence>MAYGPEVSKTGRFVLGLGARAGVPGEELNAAVDVALRQAGLEPDAIAALATLDRRAAEAGVRAAAQRHGWEVIGFTAAELAAVDVPHASGLVAAATGTPSVAEAAALLAAGPDAVLVLPKTAFPRATVAVARGSLGDALTVTTAARRAGVASERAAR</sequence>
<dbReference type="InterPro" id="IPR002750">
    <property type="entry name" value="CobE/GbiG_C"/>
</dbReference>
<dbReference type="InterPro" id="IPR052553">
    <property type="entry name" value="CbiG_hydrolase"/>
</dbReference>
<reference evidence="2" key="1">
    <citation type="submission" date="2021-03" db="EMBL/GenBank/DDBJ databases">
        <title>Whole genome shotgun sequence of Actinoplanes auranticolor NBRC 12245.</title>
        <authorList>
            <person name="Komaki H."/>
            <person name="Tamura T."/>
        </authorList>
    </citation>
    <scope>NUCLEOTIDE SEQUENCE</scope>
    <source>
        <strain evidence="2">NBRC 12245</strain>
    </source>
</reference>
<dbReference type="Gene3D" id="3.30.420.180">
    <property type="entry name" value="CobE/GbiG C-terminal domain"/>
    <property type="match status" value="1"/>
</dbReference>